<proteinExistence type="predicted"/>
<keyword evidence="2" id="KW-1185">Reference proteome</keyword>
<name>A0A1H4C6C9_9BACT</name>
<accession>A0A1H4C6C9</accession>
<reference evidence="2" key="1">
    <citation type="submission" date="2016-10" db="EMBL/GenBank/DDBJ databases">
        <authorList>
            <person name="Varghese N."/>
            <person name="Submissions S."/>
        </authorList>
    </citation>
    <scope>NUCLEOTIDE SEQUENCE [LARGE SCALE GENOMIC DNA]</scope>
    <source>
        <strain evidence="2">DSM 23920</strain>
    </source>
</reference>
<gene>
    <name evidence="1" type="ORF">SAMN05660909_02491</name>
</gene>
<dbReference type="AlphaFoldDB" id="A0A1H4C6C9"/>
<sequence>MSCKYYKLIPEVPGELGEKTQMDSSVHPPKIEYLQFIFDGWLGDDLIECFPCFLISETLQLSLGKTDLGGFTIKEVEIAYSSLFEELYPDRKMPAFKWLVIIGKDGDDFFLDTKNNLIVSERCLGFLKEYGNLNNCEVEYFILK</sequence>
<protein>
    <submittedName>
        <fullName evidence="1">Uncharacterized protein</fullName>
    </submittedName>
</protein>
<evidence type="ECO:0000313" key="2">
    <source>
        <dbReference type="Proteomes" id="UP000199656"/>
    </source>
</evidence>
<evidence type="ECO:0000313" key="1">
    <source>
        <dbReference type="EMBL" id="SEA55951.1"/>
    </source>
</evidence>
<organism evidence="1 2">
    <name type="scientific">Chitinophaga terrae</name>
    <name type="common">ex Kim and Jung 2007</name>
    <dbReference type="NCBI Taxonomy" id="408074"/>
    <lineage>
        <taxon>Bacteria</taxon>
        <taxon>Pseudomonadati</taxon>
        <taxon>Bacteroidota</taxon>
        <taxon>Chitinophagia</taxon>
        <taxon>Chitinophagales</taxon>
        <taxon>Chitinophagaceae</taxon>
        <taxon>Chitinophaga</taxon>
    </lineage>
</organism>
<dbReference type="EMBL" id="FNRL01000009">
    <property type="protein sequence ID" value="SEA55951.1"/>
    <property type="molecule type" value="Genomic_DNA"/>
</dbReference>
<dbReference type="Proteomes" id="UP000199656">
    <property type="component" value="Unassembled WGS sequence"/>
</dbReference>